<evidence type="ECO:0000313" key="1">
    <source>
        <dbReference type="EMBL" id="CAG8568397.1"/>
    </source>
</evidence>
<name>A0ACA9M524_9GLOM</name>
<accession>A0ACA9M524</accession>
<organism evidence="1 2">
    <name type="scientific">Acaulospora colombiana</name>
    <dbReference type="NCBI Taxonomy" id="27376"/>
    <lineage>
        <taxon>Eukaryota</taxon>
        <taxon>Fungi</taxon>
        <taxon>Fungi incertae sedis</taxon>
        <taxon>Mucoromycota</taxon>
        <taxon>Glomeromycotina</taxon>
        <taxon>Glomeromycetes</taxon>
        <taxon>Diversisporales</taxon>
        <taxon>Acaulosporaceae</taxon>
        <taxon>Acaulospora</taxon>
    </lineage>
</organism>
<comment type="caution">
    <text evidence="1">The sequence shown here is derived from an EMBL/GenBank/DDBJ whole genome shotgun (WGS) entry which is preliminary data.</text>
</comment>
<protein>
    <submittedName>
        <fullName evidence="1">13118_t:CDS:1</fullName>
    </submittedName>
</protein>
<sequence length="229" mass="26108">MTSLPPNNSQMSSQRDKIPRDSKVMELILRSAGVEDFEPKVIQQLLEFAHRYTVDVIQDALAYAEHTGKNEIDIDDVKLAIQGRINHSFTAPPRQEFLVQLAKEQNKEPLPPVPLKYGLRLPPEKHCLTALNFQLVPEQPLPLSSQRYMQEDTIIFTQAQEISSQIVPSEPDDVMTEVQHDDIDELISTNKKTDSEPVEMDYEAESPNSTTGLNENFKRPAEDDEYDDF</sequence>
<reference evidence="1" key="1">
    <citation type="submission" date="2021-06" db="EMBL/GenBank/DDBJ databases">
        <authorList>
            <person name="Kallberg Y."/>
            <person name="Tangrot J."/>
            <person name="Rosling A."/>
        </authorList>
    </citation>
    <scope>NUCLEOTIDE SEQUENCE</scope>
    <source>
        <strain evidence="1">CL356</strain>
    </source>
</reference>
<dbReference type="EMBL" id="CAJVPT010010248">
    <property type="protein sequence ID" value="CAG8568397.1"/>
    <property type="molecule type" value="Genomic_DNA"/>
</dbReference>
<proteinExistence type="predicted"/>
<dbReference type="Proteomes" id="UP000789525">
    <property type="component" value="Unassembled WGS sequence"/>
</dbReference>
<gene>
    <name evidence="1" type="ORF">ACOLOM_LOCUS5504</name>
</gene>
<evidence type="ECO:0000313" key="2">
    <source>
        <dbReference type="Proteomes" id="UP000789525"/>
    </source>
</evidence>
<keyword evidence="2" id="KW-1185">Reference proteome</keyword>